<accession>A0A6G1EAD8</accession>
<organism evidence="1 2">
    <name type="scientific">Oryza meyeriana var. granulata</name>
    <dbReference type="NCBI Taxonomy" id="110450"/>
    <lineage>
        <taxon>Eukaryota</taxon>
        <taxon>Viridiplantae</taxon>
        <taxon>Streptophyta</taxon>
        <taxon>Embryophyta</taxon>
        <taxon>Tracheophyta</taxon>
        <taxon>Spermatophyta</taxon>
        <taxon>Magnoliopsida</taxon>
        <taxon>Liliopsida</taxon>
        <taxon>Poales</taxon>
        <taxon>Poaceae</taxon>
        <taxon>BOP clade</taxon>
        <taxon>Oryzoideae</taxon>
        <taxon>Oryzeae</taxon>
        <taxon>Oryzinae</taxon>
        <taxon>Oryza</taxon>
        <taxon>Oryza meyeriana</taxon>
    </lineage>
</organism>
<sequence>MPSPDSPRRHLEQLILPLPPVRPGTLSPLHHKQTKDRGLIQVFTGLAHADAIVDAICRKYPAAATRGR</sequence>
<protein>
    <submittedName>
        <fullName evidence="1">Uncharacterized protein</fullName>
    </submittedName>
</protein>
<reference evidence="1 2" key="1">
    <citation type="submission" date="2019-11" db="EMBL/GenBank/DDBJ databases">
        <title>Whole genome sequence of Oryza granulata.</title>
        <authorList>
            <person name="Li W."/>
        </authorList>
    </citation>
    <scope>NUCLEOTIDE SEQUENCE [LARGE SCALE GENOMIC DNA]</scope>
    <source>
        <strain evidence="2">cv. Menghai</strain>
        <tissue evidence="1">Leaf</tissue>
    </source>
</reference>
<dbReference type="AlphaFoldDB" id="A0A6G1EAD8"/>
<evidence type="ECO:0000313" key="1">
    <source>
        <dbReference type="EMBL" id="KAF0921631.1"/>
    </source>
</evidence>
<keyword evidence="2" id="KW-1185">Reference proteome</keyword>
<feature type="non-terminal residue" evidence="1">
    <location>
        <position position="68"/>
    </location>
</feature>
<dbReference type="EMBL" id="SPHZ02000004">
    <property type="protein sequence ID" value="KAF0921631.1"/>
    <property type="molecule type" value="Genomic_DNA"/>
</dbReference>
<name>A0A6G1EAD8_9ORYZ</name>
<evidence type="ECO:0000313" key="2">
    <source>
        <dbReference type="Proteomes" id="UP000479710"/>
    </source>
</evidence>
<gene>
    <name evidence="1" type="ORF">E2562_011381</name>
</gene>
<dbReference type="Proteomes" id="UP000479710">
    <property type="component" value="Unassembled WGS sequence"/>
</dbReference>
<proteinExistence type="predicted"/>
<comment type="caution">
    <text evidence="1">The sequence shown here is derived from an EMBL/GenBank/DDBJ whole genome shotgun (WGS) entry which is preliminary data.</text>
</comment>